<accession>A0A1I6VV42</accession>
<dbReference type="EMBL" id="FOZU01000033">
    <property type="protein sequence ID" value="SFT17596.1"/>
    <property type="molecule type" value="Genomic_DNA"/>
</dbReference>
<reference evidence="2" key="1">
    <citation type="submission" date="2016-10" db="EMBL/GenBank/DDBJ databases">
        <authorList>
            <person name="Varghese N."/>
            <person name="Submissions S."/>
        </authorList>
    </citation>
    <scope>NUCLEOTIDE SEQUENCE [LARGE SCALE GENOMIC DNA]</scope>
    <source>
        <strain evidence="2">ANC 5076</strain>
    </source>
</reference>
<sequence length="85" mass="9747">MICPKHLIPVFTIFNANDDYLCMVNRGKGVAIFTKANKPSLKVDRLGQMNEAAQKRFKLFLELWLKHGKDFVLRLKAQAIMLKVA</sequence>
<dbReference type="AlphaFoldDB" id="A0A1I6VV42"/>
<proteinExistence type="predicted"/>
<keyword evidence="2" id="KW-1185">Reference proteome</keyword>
<dbReference type="RefSeq" id="WP_074947475.1">
    <property type="nucleotide sequence ID" value="NZ_FOZU01000033.1"/>
</dbReference>
<name>A0A1I6VV42_9GAMM</name>
<protein>
    <submittedName>
        <fullName evidence="1">Uncharacterized protein</fullName>
    </submittedName>
</protein>
<dbReference type="Proteomes" id="UP000182827">
    <property type="component" value="Unassembled WGS sequence"/>
</dbReference>
<evidence type="ECO:0000313" key="1">
    <source>
        <dbReference type="EMBL" id="SFT17596.1"/>
    </source>
</evidence>
<gene>
    <name evidence="1" type="ORF">SAMN05444586_103333</name>
</gene>
<organism evidence="1 2">
    <name type="scientific">Acinetobacter bohemicus</name>
    <dbReference type="NCBI Taxonomy" id="1435036"/>
    <lineage>
        <taxon>Bacteria</taxon>
        <taxon>Pseudomonadati</taxon>
        <taxon>Pseudomonadota</taxon>
        <taxon>Gammaproteobacteria</taxon>
        <taxon>Moraxellales</taxon>
        <taxon>Moraxellaceae</taxon>
        <taxon>Acinetobacter</taxon>
    </lineage>
</organism>
<evidence type="ECO:0000313" key="2">
    <source>
        <dbReference type="Proteomes" id="UP000182827"/>
    </source>
</evidence>